<dbReference type="EMBL" id="DSRU01000331">
    <property type="protein sequence ID" value="HFN00578.1"/>
    <property type="molecule type" value="Genomic_DNA"/>
</dbReference>
<feature type="transmembrane region" description="Helical" evidence="1">
    <location>
        <begin position="138"/>
        <end position="154"/>
    </location>
</feature>
<feature type="transmembrane region" description="Helical" evidence="1">
    <location>
        <begin position="908"/>
        <end position="926"/>
    </location>
</feature>
<feature type="transmembrane region" description="Helical" evidence="1">
    <location>
        <begin position="208"/>
        <end position="226"/>
    </location>
</feature>
<feature type="transmembrane region" description="Helical" evidence="1">
    <location>
        <begin position="344"/>
        <end position="360"/>
    </location>
</feature>
<feature type="transmembrane region" description="Helical" evidence="1">
    <location>
        <begin position="504"/>
        <end position="526"/>
    </location>
</feature>
<feature type="transmembrane region" description="Helical" evidence="1">
    <location>
        <begin position="810"/>
        <end position="829"/>
    </location>
</feature>
<protein>
    <recommendedName>
        <fullName evidence="3">DUF2157 domain-containing protein</fullName>
    </recommendedName>
</protein>
<sequence length="1052" mass="116300">MLLSLISLDLLQAVTPALKVNYLGLNWLHWGWAFAAVPQLAAYVGSVGTAALLHRWEPETGEEAKIQPGLVAIAFGGLLLIGRAIFAANVPVHQLGLALGILGWSSGWLGQRSHRAFGHAIGIALMLVGWLATASVIPPWQAISIGGLAASLFWQRLQQHWRQKDLLVLLSIGLVSFGLAWWCFPWSWRLTLMKAMQNGGIPPADVALAGLWLFLYLWLALAFARYLRQREQPQLVKITEQFSLIVGLAVSVVAIWHPLVRSLYFSFGFATLVATLFKRRQIPPLLAYLTQIAGIAALLSWISWFFPNLEQLQLAFLLLALAIALWSFCAFASPNLWQKSSWHLGLGLAAWSYGLLLEHATMKFDAVHWGLYWLLIPTALILLSFRPNFAQPRLTAGLGIVAVLAAQTLTVWRVQPFLVSLGVGTILLVLASQKLHKFSVARLAVGFGLIFSGIASQQLFRANFDFFLWAAIALIGLAVLRDIARAQRPLLAQTYAIAFENWGAVLATITLCIMSIAVVFNGFGWINTEASLPGITRAALLITLVIGFLYVWRRPSNLGFYGLAWAFELFLAAQALQIPEQFTFLAAANVVVGLVAQQVGDRTVRRMNPDSTAEATFPFSSWHIIPILFAGLGCEIAHREFTATTGLYTLATGLTIVGVGRRKAAFKPLTFLGLLTISGGAFELLMHWLSQFEGGQIGDGFAVLTWLAGAIAIVYLLFNRWLSARLRLEQSQLDWVAHLHWFAGSGLSLFALSSGFSSTGTWLWIGAVVVLAAYAAWQGRTQPIWVYLGFAQLGLASHVLVGQVLESSVLAPWGGAIAALAALGVYNLPWRRWGWSSQAWKISSVFLPGAIVLLTYANVNIPSLLLAAAVYAWFARTANQIRLSYVSVLLADWAFLKFFAEWKLTEPIWFVALVTASLLFVAQVDPVFQPIERKEQRHWLRCLAIALFCLTALYQSDGRLWYGFLVILLGIGLVLAGLMLRIRAFLYVGTLTFVLKLLRQLWLYINDNSLLLWALGIVVGLLLIWIAATFEARRSQAIAVLRHWASELEIWE</sequence>
<feature type="transmembrane region" description="Helical" evidence="1">
    <location>
        <begin position="116"/>
        <end position="132"/>
    </location>
</feature>
<evidence type="ECO:0000256" key="1">
    <source>
        <dbReference type="SAM" id="Phobius"/>
    </source>
</evidence>
<feature type="transmembrane region" description="Helical" evidence="1">
    <location>
        <begin position="985"/>
        <end position="1005"/>
    </location>
</feature>
<accession>A0A7C3PSK2</accession>
<feature type="transmembrane region" description="Helical" evidence="1">
    <location>
        <begin position="960"/>
        <end position="978"/>
    </location>
</feature>
<feature type="transmembrane region" description="Helical" evidence="1">
    <location>
        <begin position="285"/>
        <end position="306"/>
    </location>
</feature>
<feature type="transmembrane region" description="Helical" evidence="1">
    <location>
        <begin position="166"/>
        <end position="188"/>
    </location>
</feature>
<keyword evidence="1" id="KW-1133">Transmembrane helix</keyword>
<feature type="transmembrane region" description="Helical" evidence="1">
    <location>
        <begin position="582"/>
        <end position="600"/>
    </location>
</feature>
<organism evidence="2">
    <name type="scientific">Oscillatoriales cyanobacterium SpSt-418</name>
    <dbReference type="NCBI Taxonomy" id="2282169"/>
    <lineage>
        <taxon>Bacteria</taxon>
        <taxon>Bacillati</taxon>
        <taxon>Cyanobacteriota</taxon>
        <taxon>Cyanophyceae</taxon>
        <taxon>Oscillatoriophycideae</taxon>
        <taxon>Oscillatoriales</taxon>
    </lineage>
</organism>
<feature type="transmembrane region" description="Helical" evidence="1">
    <location>
        <begin position="850"/>
        <end position="874"/>
    </location>
</feature>
<feature type="transmembrane region" description="Helical" evidence="1">
    <location>
        <begin position="29"/>
        <end position="54"/>
    </location>
</feature>
<feature type="transmembrane region" description="Helical" evidence="1">
    <location>
        <begin position="66"/>
        <end position="86"/>
    </location>
</feature>
<feature type="transmembrane region" description="Helical" evidence="1">
    <location>
        <begin position="238"/>
        <end position="256"/>
    </location>
</feature>
<feature type="transmembrane region" description="Helical" evidence="1">
    <location>
        <begin position="739"/>
        <end position="756"/>
    </location>
</feature>
<feature type="transmembrane region" description="Helical" evidence="1">
    <location>
        <begin position="669"/>
        <end position="689"/>
    </location>
</feature>
<keyword evidence="1" id="KW-0812">Transmembrane</keyword>
<feature type="transmembrane region" description="Helical" evidence="1">
    <location>
        <begin position="312"/>
        <end position="332"/>
    </location>
</feature>
<reference evidence="2" key="1">
    <citation type="journal article" date="2020" name="mSystems">
        <title>Genome- and Community-Level Interaction Insights into Carbon Utilization and Element Cycling Functions of Hydrothermarchaeota in Hydrothermal Sediment.</title>
        <authorList>
            <person name="Zhou Z."/>
            <person name="Liu Y."/>
            <person name="Xu W."/>
            <person name="Pan J."/>
            <person name="Luo Z.H."/>
            <person name="Li M."/>
        </authorList>
    </citation>
    <scope>NUCLEOTIDE SEQUENCE [LARGE SCALE GENOMIC DNA]</scope>
    <source>
        <strain evidence="2">SpSt-418</strain>
    </source>
</reference>
<gene>
    <name evidence="2" type="ORF">ENR64_23075</name>
</gene>
<feature type="transmembrane region" description="Helical" evidence="1">
    <location>
        <begin position="417"/>
        <end position="433"/>
    </location>
</feature>
<proteinExistence type="predicted"/>
<feature type="transmembrane region" description="Helical" evidence="1">
    <location>
        <begin position="784"/>
        <end position="804"/>
    </location>
</feature>
<feature type="transmembrane region" description="Helical" evidence="1">
    <location>
        <begin position="466"/>
        <end position="484"/>
    </location>
</feature>
<evidence type="ECO:0000313" key="2">
    <source>
        <dbReference type="EMBL" id="HFN00578.1"/>
    </source>
</evidence>
<feature type="transmembrane region" description="Helical" evidence="1">
    <location>
        <begin position="366"/>
        <end position="385"/>
    </location>
</feature>
<feature type="transmembrane region" description="Helical" evidence="1">
    <location>
        <begin position="532"/>
        <end position="551"/>
    </location>
</feature>
<dbReference type="AlphaFoldDB" id="A0A7C3PSK2"/>
<feature type="transmembrane region" description="Helical" evidence="1">
    <location>
        <begin position="440"/>
        <end position="460"/>
    </location>
</feature>
<name>A0A7C3PSK2_9CYAN</name>
<feature type="transmembrane region" description="Helical" evidence="1">
    <location>
        <begin position="938"/>
        <end position="954"/>
    </location>
</feature>
<feature type="transmembrane region" description="Helical" evidence="1">
    <location>
        <begin position="701"/>
        <end position="718"/>
    </location>
</feature>
<evidence type="ECO:0008006" key="3">
    <source>
        <dbReference type="Google" id="ProtNLM"/>
    </source>
</evidence>
<feature type="transmembrane region" description="Helical" evidence="1">
    <location>
        <begin position="1011"/>
        <end position="1030"/>
    </location>
</feature>
<feature type="transmembrane region" description="Helical" evidence="1">
    <location>
        <begin position="762"/>
        <end position="777"/>
    </location>
</feature>
<feature type="transmembrane region" description="Helical" evidence="1">
    <location>
        <begin position="558"/>
        <end position="576"/>
    </location>
</feature>
<comment type="caution">
    <text evidence="2">The sequence shown here is derived from an EMBL/GenBank/DDBJ whole genome shotgun (WGS) entry which is preliminary data.</text>
</comment>
<keyword evidence="1" id="KW-0472">Membrane</keyword>
<feature type="transmembrane region" description="Helical" evidence="1">
    <location>
        <begin position="92"/>
        <end position="109"/>
    </location>
</feature>